<reference evidence="2 3" key="1">
    <citation type="journal article" date="2019" name="Int. J. Syst. Evol. Microbiol.">
        <title>The Global Catalogue of Microorganisms (GCM) 10K type strain sequencing project: providing services to taxonomists for standard genome sequencing and annotation.</title>
        <authorList>
            <consortium name="The Broad Institute Genomics Platform"/>
            <consortium name="The Broad Institute Genome Sequencing Center for Infectious Disease"/>
            <person name="Wu L."/>
            <person name="Ma J."/>
        </authorList>
    </citation>
    <scope>NUCLEOTIDE SEQUENCE [LARGE SCALE GENOMIC DNA]</scope>
    <source>
        <strain evidence="2 3">JCM 14969</strain>
    </source>
</reference>
<feature type="domain" description="N-acetyltransferase" evidence="1">
    <location>
        <begin position="35"/>
        <end position="196"/>
    </location>
</feature>
<comment type="caution">
    <text evidence="2">The sequence shown here is derived from an EMBL/GenBank/DDBJ whole genome shotgun (WGS) entry which is preliminary data.</text>
</comment>
<dbReference type="Gene3D" id="3.40.630.30">
    <property type="match status" value="1"/>
</dbReference>
<evidence type="ECO:0000313" key="2">
    <source>
        <dbReference type="EMBL" id="GAA1582309.1"/>
    </source>
</evidence>
<organism evidence="2 3">
    <name type="scientific">Kribbella sancticallisti</name>
    <dbReference type="NCBI Taxonomy" id="460087"/>
    <lineage>
        <taxon>Bacteria</taxon>
        <taxon>Bacillati</taxon>
        <taxon>Actinomycetota</taxon>
        <taxon>Actinomycetes</taxon>
        <taxon>Propionibacteriales</taxon>
        <taxon>Kribbellaceae</taxon>
        <taxon>Kribbella</taxon>
    </lineage>
</organism>
<dbReference type="SUPFAM" id="SSF55729">
    <property type="entry name" value="Acyl-CoA N-acyltransferases (Nat)"/>
    <property type="match status" value="1"/>
</dbReference>
<keyword evidence="3" id="KW-1185">Reference proteome</keyword>
<sequence length="302" mass="32654">MKQQRVPPSEAAKEGEYSIGEATAAALVAAEAARVTVRNLSLLSELDEVCALYNEIWRPEPRNPPVTTELLRAMVQAGNYVAGALSEGALVGACIGFFAPPLAASLHSHIAGVSGQAQARGVGFALKLHQRAWALEHSATAIEWTFDPLIRRNAFFNLTKLAAVSTQYLPNFYGRMGDQINVGDDSDRLLITWPLRATSVARACSGDPHEPNLAALLDAGAVIGLDRDRAGWPVKGTADGRTVLLAVPADVERLRGEDPRCAQAWRRAVKQTLEPLLRAGGEVRGFVREGWYVVDRQRRATG</sequence>
<proteinExistence type="predicted"/>
<gene>
    <name evidence="2" type="ORF">GCM10009789_40090</name>
</gene>
<dbReference type="EMBL" id="BAAAOS010000022">
    <property type="protein sequence ID" value="GAA1582309.1"/>
    <property type="molecule type" value="Genomic_DNA"/>
</dbReference>
<accession>A0ABN2DRQ1</accession>
<dbReference type="InterPro" id="IPR016181">
    <property type="entry name" value="Acyl_CoA_acyltransferase"/>
</dbReference>
<dbReference type="RefSeq" id="WP_344216017.1">
    <property type="nucleotide sequence ID" value="NZ_BAAAOS010000022.1"/>
</dbReference>
<dbReference type="InterPro" id="IPR038764">
    <property type="entry name" value="GNAT_N_AcTrfase_prd"/>
</dbReference>
<dbReference type="Proteomes" id="UP001500393">
    <property type="component" value="Unassembled WGS sequence"/>
</dbReference>
<protein>
    <recommendedName>
        <fullName evidence="1">N-acetyltransferase domain-containing protein</fullName>
    </recommendedName>
</protein>
<name>A0ABN2DRQ1_9ACTN</name>
<dbReference type="PANTHER" id="PTHR41700">
    <property type="entry name" value="GCN5-RELATED N-ACETYLTRANSFERASE"/>
    <property type="match status" value="1"/>
</dbReference>
<evidence type="ECO:0000313" key="3">
    <source>
        <dbReference type="Proteomes" id="UP001500393"/>
    </source>
</evidence>
<evidence type="ECO:0000259" key="1">
    <source>
        <dbReference type="PROSITE" id="PS51186"/>
    </source>
</evidence>
<dbReference type="PANTHER" id="PTHR41700:SF1">
    <property type="entry name" value="N-ACETYLTRANSFERASE DOMAIN-CONTAINING PROTEIN"/>
    <property type="match status" value="1"/>
</dbReference>
<dbReference type="PROSITE" id="PS51186">
    <property type="entry name" value="GNAT"/>
    <property type="match status" value="1"/>
</dbReference>
<dbReference type="InterPro" id="IPR000182">
    <property type="entry name" value="GNAT_dom"/>
</dbReference>